<reference evidence="1 2" key="1">
    <citation type="submission" date="2009-01" db="EMBL/GenBank/DDBJ databases">
        <authorList>
            <person name="Fulton L."/>
            <person name="Clifton S."/>
            <person name="Fulton B."/>
            <person name="Xu J."/>
            <person name="Minx P."/>
            <person name="Pepin K.H."/>
            <person name="Johnson M."/>
            <person name="Bhonagiri V."/>
            <person name="Nash W.E."/>
            <person name="Mardis E.R."/>
            <person name="Wilson R.K."/>
        </authorList>
    </citation>
    <scope>NUCLEOTIDE SEQUENCE [LARGE SCALE GENOMIC DNA]</scope>
    <source>
        <strain evidence="1 2">DSM 3353</strain>
    </source>
</reference>
<sequence>MAGKKNNGVVAVISDLTNEQAAQLTKEIIKAKRKVAPKGKSIL</sequence>
<evidence type="ECO:0000313" key="2">
    <source>
        <dbReference type="Proteomes" id="UP000003174"/>
    </source>
</evidence>
<name>C0EXQ2_9FIRM</name>
<evidence type="ECO:0000313" key="1">
    <source>
        <dbReference type="EMBL" id="EEG35965.1"/>
    </source>
</evidence>
<comment type="caution">
    <text evidence="1">The sequence shown here is derived from an EMBL/GenBank/DDBJ whole genome shotgun (WGS) entry which is preliminary data.</text>
</comment>
<organism evidence="1 2">
    <name type="scientific">Anaerobutyricum hallii DSM 3353</name>
    <dbReference type="NCBI Taxonomy" id="411469"/>
    <lineage>
        <taxon>Bacteria</taxon>
        <taxon>Bacillati</taxon>
        <taxon>Bacillota</taxon>
        <taxon>Clostridia</taxon>
        <taxon>Lachnospirales</taxon>
        <taxon>Lachnospiraceae</taxon>
        <taxon>Anaerobutyricum</taxon>
    </lineage>
</organism>
<dbReference type="eggNOG" id="ENOG502ZSGV">
    <property type="taxonomic scope" value="Bacteria"/>
</dbReference>
<dbReference type="GeneID" id="81061426"/>
<reference evidence="1 2" key="2">
    <citation type="submission" date="2009-02" db="EMBL/GenBank/DDBJ databases">
        <title>Draft genome sequence of Eubacterium hallii (DSM 3353).</title>
        <authorList>
            <person name="Sudarsanam P."/>
            <person name="Ley R."/>
            <person name="Guruge J."/>
            <person name="Turnbaugh P.J."/>
            <person name="Mahowald M."/>
            <person name="Liep D."/>
            <person name="Gordon J."/>
        </authorList>
    </citation>
    <scope>NUCLEOTIDE SEQUENCE [LARGE SCALE GENOMIC DNA]</scope>
    <source>
        <strain evidence="1 2">DSM 3353</strain>
    </source>
</reference>
<gene>
    <name evidence="1" type="ORF">EUBHAL_02194</name>
</gene>
<dbReference type="Proteomes" id="UP000003174">
    <property type="component" value="Unassembled WGS sequence"/>
</dbReference>
<dbReference type="RefSeq" id="WP_005348737.1">
    <property type="nucleotide sequence ID" value="NZ_ACEP01000097.1"/>
</dbReference>
<protein>
    <submittedName>
        <fullName evidence="1">Uncharacterized protein</fullName>
    </submittedName>
</protein>
<dbReference type="EMBL" id="ACEP01000097">
    <property type="protein sequence ID" value="EEG35965.1"/>
    <property type="molecule type" value="Genomic_DNA"/>
</dbReference>
<proteinExistence type="predicted"/>
<accession>C0EXQ2</accession>
<dbReference type="AlphaFoldDB" id="C0EXQ2"/>